<reference evidence="2" key="2">
    <citation type="submission" date="2009-09" db="EMBL/GenBank/DDBJ databases">
        <title>Complete sequence of chromosome of Candidatus Accumulibacter phosphatis clade IIA str. UW-1.</title>
        <authorList>
            <consortium name="US DOE Joint Genome Institute"/>
            <person name="Martin H.G."/>
            <person name="Ivanova N."/>
            <person name="Kunin V."/>
            <person name="Warnecke F."/>
            <person name="Barry K."/>
            <person name="He S."/>
            <person name="Salamov A."/>
            <person name="Szeto E."/>
            <person name="Dalin E."/>
            <person name="Pangilinan J.L."/>
            <person name="Lapidus A."/>
            <person name="Lowry S."/>
            <person name="Kyrpides N.C."/>
            <person name="McMahon K.D."/>
            <person name="Hugenholtz P."/>
        </authorList>
    </citation>
    <scope>NUCLEOTIDE SEQUENCE [LARGE SCALE GENOMIC DNA]</scope>
    <source>
        <strain evidence="2">UW-1</strain>
    </source>
</reference>
<evidence type="ECO:0000259" key="1">
    <source>
        <dbReference type="Pfam" id="PF12680"/>
    </source>
</evidence>
<reference evidence="2" key="1">
    <citation type="submission" date="2009-08" db="EMBL/GenBank/DDBJ databases">
        <authorList>
            <consortium name="US DOE Joint Genome Institute"/>
            <person name="Lucas S."/>
            <person name="Copeland A."/>
            <person name="Lapidus A."/>
            <person name="Glavina del Rio T."/>
            <person name="Dalin E."/>
            <person name="Tice H."/>
            <person name="Bruce D."/>
            <person name="Barry K."/>
            <person name="Pitluck S."/>
            <person name="Lowry S."/>
            <person name="Larimer F."/>
            <person name="Land M."/>
            <person name="Hauser L."/>
            <person name="Kyrpides N."/>
            <person name="Ivanova N."/>
            <person name="McMahon K.D."/>
            <person name="Hugenholtz P."/>
        </authorList>
    </citation>
    <scope>NUCLEOTIDE SEQUENCE</scope>
    <source>
        <strain evidence="2">UW-1</strain>
    </source>
</reference>
<dbReference type="KEGG" id="app:CAP2UW1_3952"/>
<feature type="domain" description="SnoaL-like" evidence="1">
    <location>
        <begin position="13"/>
        <end position="114"/>
    </location>
</feature>
<dbReference type="eggNOG" id="COG3631">
    <property type="taxonomic scope" value="Bacteria"/>
</dbReference>
<organism evidence="2">
    <name type="scientific">Accumulibacter regalis</name>
    <dbReference type="NCBI Taxonomy" id="522306"/>
    <lineage>
        <taxon>Bacteria</taxon>
        <taxon>Pseudomonadati</taxon>
        <taxon>Pseudomonadota</taxon>
        <taxon>Betaproteobacteria</taxon>
        <taxon>Candidatus Accumulibacter</taxon>
    </lineage>
</organism>
<dbReference type="OrthoDB" id="1115105at2"/>
<dbReference type="STRING" id="522306.CAP2UW1_3952"/>
<dbReference type="AlphaFoldDB" id="C7RMC0"/>
<dbReference type="HOGENOM" id="CLU_122429_1_0_4"/>
<name>C7RMC0_ACCRE</name>
<dbReference type="Gene3D" id="3.10.450.50">
    <property type="match status" value="1"/>
</dbReference>
<dbReference type="InterPro" id="IPR032710">
    <property type="entry name" value="NTF2-like_dom_sf"/>
</dbReference>
<proteinExistence type="predicted"/>
<dbReference type="EMBL" id="CP001715">
    <property type="protein sequence ID" value="ACV37198.1"/>
    <property type="molecule type" value="Genomic_DNA"/>
</dbReference>
<dbReference type="SUPFAM" id="SSF54427">
    <property type="entry name" value="NTF2-like"/>
    <property type="match status" value="1"/>
</dbReference>
<sequence>MSSTTAVDALVAFFEGLCLETVVRFPEYYADDAYFKDPFNEVRGVAPIQRIFTHMFGQVDEPRFVVLERVVADNGALLVWELHYRLKGSRKTAAPQVIRGASHLRFDSADKVTWHRDYWDAAEELYARLPGIGCLMRLLKRKLAA</sequence>
<gene>
    <name evidence="2" type="ordered locus">CAP2UW1_3952</name>
</gene>
<evidence type="ECO:0000313" key="2">
    <source>
        <dbReference type="EMBL" id="ACV37198.1"/>
    </source>
</evidence>
<protein>
    <recommendedName>
        <fullName evidence="1">SnoaL-like domain-containing protein</fullName>
    </recommendedName>
</protein>
<accession>C7RMC0</accession>
<dbReference type="Pfam" id="PF12680">
    <property type="entry name" value="SnoaL_2"/>
    <property type="match status" value="1"/>
</dbReference>
<dbReference type="InterPro" id="IPR037401">
    <property type="entry name" value="SnoaL-like"/>
</dbReference>